<dbReference type="AlphaFoldDB" id="A0A370PUX0"/>
<keyword evidence="8" id="KW-1185">Reference proteome</keyword>
<comment type="subcellular location">
    <subcellularLocation>
        <location evidence="1">Membrane</location>
        <topology evidence="1">Multi-pass membrane protein</topology>
    </subcellularLocation>
</comment>
<evidence type="ECO:0000256" key="4">
    <source>
        <dbReference type="ARBA" id="ARBA00022989"/>
    </source>
</evidence>
<dbReference type="EMBL" id="KZ851846">
    <property type="protein sequence ID" value="RDK45997.1"/>
    <property type="molecule type" value="Genomic_DNA"/>
</dbReference>
<organism evidence="7 8">
    <name type="scientific">Aspergillus phoenicis ATCC 13157</name>
    <dbReference type="NCBI Taxonomy" id="1353007"/>
    <lineage>
        <taxon>Eukaryota</taxon>
        <taxon>Fungi</taxon>
        <taxon>Dikarya</taxon>
        <taxon>Ascomycota</taxon>
        <taxon>Pezizomycotina</taxon>
        <taxon>Eurotiomycetes</taxon>
        <taxon>Eurotiomycetidae</taxon>
        <taxon>Eurotiales</taxon>
        <taxon>Aspergillaceae</taxon>
        <taxon>Aspergillus</taxon>
    </lineage>
</organism>
<evidence type="ECO:0000256" key="1">
    <source>
        <dbReference type="ARBA" id="ARBA00004141"/>
    </source>
</evidence>
<feature type="transmembrane region" description="Helical" evidence="6">
    <location>
        <begin position="13"/>
        <end position="36"/>
    </location>
</feature>
<feature type="transmembrane region" description="Helical" evidence="6">
    <location>
        <begin position="74"/>
        <end position="95"/>
    </location>
</feature>
<dbReference type="Proteomes" id="UP000254937">
    <property type="component" value="Unassembled WGS sequence"/>
</dbReference>
<name>A0A370PUX0_ASPPH</name>
<dbReference type="Pfam" id="PF25129">
    <property type="entry name" value="Pyr4-TMTC"/>
    <property type="match status" value="1"/>
</dbReference>
<evidence type="ECO:0000256" key="3">
    <source>
        <dbReference type="ARBA" id="ARBA00022692"/>
    </source>
</evidence>
<dbReference type="InterPro" id="IPR039020">
    <property type="entry name" value="PaxB-like"/>
</dbReference>
<evidence type="ECO:0008006" key="9">
    <source>
        <dbReference type="Google" id="ProtNLM"/>
    </source>
</evidence>
<dbReference type="GO" id="GO:0016829">
    <property type="term" value="F:lyase activity"/>
    <property type="evidence" value="ECO:0007669"/>
    <property type="project" value="InterPro"/>
</dbReference>
<dbReference type="PANTHER" id="PTHR42038:SF2">
    <property type="entry name" value="TERPENE CYCLASE AUSL"/>
    <property type="match status" value="1"/>
</dbReference>
<comment type="similarity">
    <text evidence="2">Belongs to the paxB family.</text>
</comment>
<keyword evidence="5 6" id="KW-0472">Membrane</keyword>
<evidence type="ECO:0000256" key="2">
    <source>
        <dbReference type="ARBA" id="ARBA00006757"/>
    </source>
</evidence>
<feature type="transmembrane region" description="Helical" evidence="6">
    <location>
        <begin position="115"/>
        <end position="135"/>
    </location>
</feature>
<sequence length="250" mass="28894">MEAFDLSAAPPEFAVWASTVYGLNAYTNIIWLYVYYGMIYRSYKDKSFAMPLICQCLNIAWEITFGFLFSLDHWLVSLTFQVAVISNLGVIFAAIKWGSREWDRSPIIQRNLPWIYGGGILLAIAGHLCLASELGMVKACFANAIVCQVILSVGYVSQLLVRGATRGFSLQLWFFRFTGSLTLIPEFYLRIKYWPEAFGWLGEPFMLWCCYLYLGFDLAYPVIFWYIQRREKEEALGKNLKDRSHFSYLQ</sequence>
<proteinExistence type="inferred from homology"/>
<accession>A0A370PUX0</accession>
<feature type="transmembrane region" description="Helical" evidence="6">
    <location>
        <begin position="141"/>
        <end position="161"/>
    </location>
</feature>
<keyword evidence="3 6" id="KW-0812">Transmembrane</keyword>
<dbReference type="GO" id="GO:0016020">
    <property type="term" value="C:membrane"/>
    <property type="evidence" value="ECO:0007669"/>
    <property type="project" value="UniProtKB-SubCell"/>
</dbReference>
<evidence type="ECO:0000256" key="5">
    <source>
        <dbReference type="ARBA" id="ARBA00023136"/>
    </source>
</evidence>
<keyword evidence="4 6" id="KW-1133">Transmembrane helix</keyword>
<feature type="transmembrane region" description="Helical" evidence="6">
    <location>
        <begin position="48"/>
        <end position="68"/>
    </location>
</feature>
<protein>
    <recommendedName>
        <fullName evidence="9">PaxB</fullName>
    </recommendedName>
</protein>
<reference evidence="7 8" key="1">
    <citation type="submission" date="2018-07" db="EMBL/GenBank/DDBJ databases">
        <title>Section-level genome sequencing of Aspergillus section Nigri to investigate inter- and intra-species variation.</title>
        <authorList>
            <consortium name="DOE Joint Genome Institute"/>
            <person name="Vesth T.C."/>
            <person name="Nybo J.L."/>
            <person name="Theobald S."/>
            <person name="Frisvad J.C."/>
            <person name="Larsen T.O."/>
            <person name="Nielsen K.F."/>
            <person name="Hoof J.B."/>
            <person name="Brandl J."/>
            <person name="Salamov A."/>
            <person name="Riley R."/>
            <person name="Gladden J.M."/>
            <person name="Phatale P."/>
            <person name="Nielsen M.T."/>
            <person name="Lyhne E.K."/>
            <person name="Kogle M.E."/>
            <person name="Strasser K."/>
            <person name="McDonnell E."/>
            <person name="Barry K."/>
            <person name="Clum A."/>
            <person name="Chen C."/>
            <person name="Nolan M."/>
            <person name="Sandor L."/>
            <person name="Kuo A."/>
            <person name="Lipzen A."/>
            <person name="Hainaut M."/>
            <person name="Drula E."/>
            <person name="Tsang A."/>
            <person name="Magnuson J.K."/>
            <person name="Henrissat B."/>
            <person name="Wiebenga A."/>
            <person name="Simmons B.A."/>
            <person name="Makela M.R."/>
            <person name="De vries R.P."/>
            <person name="Grigoriev I.V."/>
            <person name="Mortensen U.H."/>
            <person name="Baker S.E."/>
            <person name="Andersen M.R."/>
        </authorList>
    </citation>
    <scope>NUCLEOTIDE SEQUENCE [LARGE SCALE GENOMIC DNA]</scope>
    <source>
        <strain evidence="7 8">ATCC 13157</strain>
    </source>
</reference>
<evidence type="ECO:0000313" key="8">
    <source>
        <dbReference type="Proteomes" id="UP000254937"/>
    </source>
</evidence>
<evidence type="ECO:0000256" key="6">
    <source>
        <dbReference type="SAM" id="Phobius"/>
    </source>
</evidence>
<feature type="transmembrane region" description="Helical" evidence="6">
    <location>
        <begin position="173"/>
        <end position="193"/>
    </location>
</feature>
<dbReference type="PANTHER" id="PTHR42038">
    <property type="match status" value="1"/>
</dbReference>
<feature type="transmembrane region" description="Helical" evidence="6">
    <location>
        <begin position="205"/>
        <end position="227"/>
    </location>
</feature>
<gene>
    <name evidence="7" type="ORF">M752DRAFT_309518</name>
</gene>
<evidence type="ECO:0000313" key="7">
    <source>
        <dbReference type="EMBL" id="RDK45997.1"/>
    </source>
</evidence>